<dbReference type="AlphaFoldDB" id="A0A8J8P1M0"/>
<comment type="caution">
    <text evidence="2">The sequence shown here is derived from an EMBL/GenBank/DDBJ whole genome shotgun (WGS) entry which is preliminary data.</text>
</comment>
<evidence type="ECO:0000313" key="2">
    <source>
        <dbReference type="EMBL" id="TNV84144.1"/>
    </source>
</evidence>
<proteinExistence type="predicted"/>
<keyword evidence="3" id="KW-1185">Reference proteome</keyword>
<dbReference type="EMBL" id="RRYP01003103">
    <property type="protein sequence ID" value="TNV84144.1"/>
    <property type="molecule type" value="Genomic_DNA"/>
</dbReference>
<sequence>MKSVLIFINSQALSRGTLQRDNCLKILRHVSMSWGRTLDAMLPKSRDFWRNSSLQLTKQQPPQISTATRLRSRTSNSHSKRS</sequence>
<feature type="region of interest" description="Disordered" evidence="1">
    <location>
        <begin position="53"/>
        <end position="82"/>
    </location>
</feature>
<name>A0A8J8P1M0_HALGN</name>
<gene>
    <name evidence="2" type="ORF">FGO68_gene8396</name>
</gene>
<protein>
    <submittedName>
        <fullName evidence="2">Uncharacterized protein</fullName>
    </submittedName>
</protein>
<organism evidence="2 3">
    <name type="scientific">Halteria grandinella</name>
    <dbReference type="NCBI Taxonomy" id="5974"/>
    <lineage>
        <taxon>Eukaryota</taxon>
        <taxon>Sar</taxon>
        <taxon>Alveolata</taxon>
        <taxon>Ciliophora</taxon>
        <taxon>Intramacronucleata</taxon>
        <taxon>Spirotrichea</taxon>
        <taxon>Stichotrichia</taxon>
        <taxon>Sporadotrichida</taxon>
        <taxon>Halteriidae</taxon>
        <taxon>Halteria</taxon>
    </lineage>
</organism>
<accession>A0A8J8P1M0</accession>
<evidence type="ECO:0000313" key="3">
    <source>
        <dbReference type="Proteomes" id="UP000785679"/>
    </source>
</evidence>
<dbReference type="Proteomes" id="UP000785679">
    <property type="component" value="Unassembled WGS sequence"/>
</dbReference>
<evidence type="ECO:0000256" key="1">
    <source>
        <dbReference type="SAM" id="MobiDB-lite"/>
    </source>
</evidence>
<reference evidence="2" key="1">
    <citation type="submission" date="2019-06" db="EMBL/GenBank/DDBJ databases">
        <authorList>
            <person name="Zheng W."/>
        </authorList>
    </citation>
    <scope>NUCLEOTIDE SEQUENCE</scope>
    <source>
        <strain evidence="2">QDHG01</strain>
    </source>
</reference>